<evidence type="ECO:0000313" key="2">
    <source>
        <dbReference type="Proteomes" id="UP000306378"/>
    </source>
</evidence>
<dbReference type="InterPro" id="IPR036412">
    <property type="entry name" value="HAD-like_sf"/>
</dbReference>
<comment type="caution">
    <text evidence="1">The sequence shown here is derived from an EMBL/GenBank/DDBJ whole genome shotgun (WGS) entry which is preliminary data.</text>
</comment>
<dbReference type="SUPFAM" id="SSF56784">
    <property type="entry name" value="HAD-like"/>
    <property type="match status" value="1"/>
</dbReference>
<dbReference type="Gene3D" id="3.40.50.1000">
    <property type="entry name" value="HAD superfamily/HAD-like"/>
    <property type="match status" value="1"/>
</dbReference>
<dbReference type="EMBL" id="VBUT01000006">
    <property type="protein sequence ID" value="TLF76846.1"/>
    <property type="molecule type" value="Genomic_DNA"/>
</dbReference>
<dbReference type="InterPro" id="IPR023198">
    <property type="entry name" value="PGP-like_dom2"/>
</dbReference>
<dbReference type="Gene3D" id="1.10.150.240">
    <property type="entry name" value="Putative phosphatase, domain 2"/>
    <property type="match status" value="1"/>
</dbReference>
<dbReference type="AlphaFoldDB" id="A0A5R8NMD3"/>
<dbReference type="Pfam" id="PF13242">
    <property type="entry name" value="Hydrolase_like"/>
    <property type="match status" value="1"/>
</dbReference>
<organism evidence="1 2">
    <name type="scientific">Nocardia cyriacigeorgica</name>
    <dbReference type="NCBI Taxonomy" id="135487"/>
    <lineage>
        <taxon>Bacteria</taxon>
        <taxon>Bacillati</taxon>
        <taxon>Actinomycetota</taxon>
        <taxon>Actinomycetes</taxon>
        <taxon>Mycobacteriales</taxon>
        <taxon>Nocardiaceae</taxon>
        <taxon>Nocardia</taxon>
    </lineage>
</organism>
<protein>
    <submittedName>
        <fullName evidence="1">Uncharacterized protein</fullName>
    </submittedName>
</protein>
<dbReference type="Proteomes" id="UP000306378">
    <property type="component" value="Unassembled WGS sequence"/>
</dbReference>
<sequence>MIANGGVSKETYAGAFELLTGRRAEFRPRTGGSTDLLIMRDLAERHGAVLTEGPENIFGALERSLLVRRATLAARGRALPGVRAALDALAQMDGAVQSVLTGNIRPNAFVKLDTFDLAGPPLDWDIGAFGSDDEVRANLVGIAQRRSAEKYAVPFARDNTVLIGDTPNDVRAGVEGGAKVVAVATGSDRAEVLAEAGADIVLPDLEDTASFLTAIKQVRAS</sequence>
<name>A0A5R8NMD3_9NOCA</name>
<accession>A0A5R8NMD3</accession>
<evidence type="ECO:0000313" key="1">
    <source>
        <dbReference type="EMBL" id="TLF76846.1"/>
    </source>
</evidence>
<dbReference type="InterPro" id="IPR023214">
    <property type="entry name" value="HAD_sf"/>
</dbReference>
<gene>
    <name evidence="1" type="ORF">FEK34_16405</name>
</gene>
<reference evidence="1 2" key="1">
    <citation type="submission" date="2019-05" db="EMBL/GenBank/DDBJ databases">
        <title>Genomes sequences of two Nocardia cyriacigeorgica environmental isolates, type strains Nocardia asteroides ATCC 19247 and Nocardia cyriacigeorgica DSM 44484.</title>
        <authorList>
            <person name="Vautrin F."/>
            <person name="Bergeron E."/>
            <person name="Dubost A."/>
            <person name="Abrouk D."/>
            <person name="Rodriguez Nava V."/>
            <person name="Pujic P."/>
        </authorList>
    </citation>
    <scope>NUCLEOTIDE SEQUENCE [LARGE SCALE GENOMIC DNA]</scope>
    <source>
        <strain evidence="1 2">EML 446</strain>
    </source>
</reference>
<proteinExistence type="predicted"/>